<keyword evidence="2 4" id="KW-0067">ATP-binding</keyword>
<dbReference type="InterPro" id="IPR003593">
    <property type="entry name" value="AAA+_ATPase"/>
</dbReference>
<dbReference type="InterPro" id="IPR017871">
    <property type="entry name" value="ABC_transporter-like_CS"/>
</dbReference>
<dbReference type="PANTHER" id="PTHR43582:SF2">
    <property type="entry name" value="LINEARMYCIN RESISTANCE ATP-BINDING PROTEIN LNRL"/>
    <property type="match status" value="1"/>
</dbReference>
<dbReference type="AlphaFoldDB" id="A0A1M6WJ69"/>
<dbReference type="GO" id="GO:0005524">
    <property type="term" value="F:ATP binding"/>
    <property type="evidence" value="ECO:0007669"/>
    <property type="project" value="UniProtKB-KW"/>
</dbReference>
<protein>
    <submittedName>
        <fullName evidence="4">ABC-2 type transport system ATP-binding protein</fullName>
    </submittedName>
</protein>
<dbReference type="Proteomes" id="UP000184474">
    <property type="component" value="Unassembled WGS sequence"/>
</dbReference>
<sequence length="250" mass="27791">MSEISHVDILDMHKRYPGAMEDSLSQINMKIPAGRKFGLLGPNGAGKTSLISIMCGFLEPSSGSVTYYTKDKRELEGRALKNVIGFVPQEYALYGELSPRQNLEYFGALYNMRKGEINKRSEELLVILGLSEVADKPCGSFSGGMKRRVNLAIGIIHSPKILFLDEPTVGVDVQSKHAIIRFLNQLNIEGTTIIYTSHHMNEAQEFCDELALIDHGKVMAKGMTTDLLAQHGTDDLHTLFINLTGEEYRN</sequence>
<dbReference type="STRING" id="156994.SAMN04488028_1138"/>
<dbReference type="EMBL" id="FRAA01000013">
    <property type="protein sequence ID" value="SHK93822.1"/>
    <property type="molecule type" value="Genomic_DNA"/>
</dbReference>
<proteinExistence type="predicted"/>
<gene>
    <name evidence="4" type="ORF">SAMN04488028_1138</name>
</gene>
<keyword evidence="1" id="KW-0547">Nucleotide-binding</keyword>
<dbReference type="PANTHER" id="PTHR43582">
    <property type="entry name" value="LINEARMYCIN RESISTANCE ATP-BINDING PROTEIN LNRL"/>
    <property type="match status" value="1"/>
</dbReference>
<evidence type="ECO:0000313" key="5">
    <source>
        <dbReference type="Proteomes" id="UP000184474"/>
    </source>
</evidence>
<dbReference type="SUPFAM" id="SSF52540">
    <property type="entry name" value="P-loop containing nucleoside triphosphate hydrolases"/>
    <property type="match status" value="1"/>
</dbReference>
<feature type="domain" description="ABC transporter" evidence="3">
    <location>
        <begin position="7"/>
        <end position="240"/>
    </location>
</feature>
<evidence type="ECO:0000259" key="3">
    <source>
        <dbReference type="PROSITE" id="PS50893"/>
    </source>
</evidence>
<dbReference type="GO" id="GO:0016887">
    <property type="term" value="F:ATP hydrolysis activity"/>
    <property type="evidence" value="ECO:0007669"/>
    <property type="project" value="InterPro"/>
</dbReference>
<dbReference type="PROSITE" id="PS50893">
    <property type="entry name" value="ABC_TRANSPORTER_2"/>
    <property type="match status" value="1"/>
</dbReference>
<keyword evidence="5" id="KW-1185">Reference proteome</keyword>
<evidence type="ECO:0000256" key="1">
    <source>
        <dbReference type="ARBA" id="ARBA00022741"/>
    </source>
</evidence>
<organism evidence="4 5">
    <name type="scientific">Reichenbachiella agariperforans</name>
    <dbReference type="NCBI Taxonomy" id="156994"/>
    <lineage>
        <taxon>Bacteria</taxon>
        <taxon>Pseudomonadati</taxon>
        <taxon>Bacteroidota</taxon>
        <taxon>Cytophagia</taxon>
        <taxon>Cytophagales</taxon>
        <taxon>Reichenbachiellaceae</taxon>
        <taxon>Reichenbachiella</taxon>
    </lineage>
</organism>
<evidence type="ECO:0000256" key="2">
    <source>
        <dbReference type="ARBA" id="ARBA00022840"/>
    </source>
</evidence>
<dbReference type="InterPro" id="IPR027417">
    <property type="entry name" value="P-loop_NTPase"/>
</dbReference>
<dbReference type="SMART" id="SM00382">
    <property type="entry name" value="AAA"/>
    <property type="match status" value="1"/>
</dbReference>
<reference evidence="5" key="1">
    <citation type="submission" date="2016-11" db="EMBL/GenBank/DDBJ databases">
        <authorList>
            <person name="Varghese N."/>
            <person name="Submissions S."/>
        </authorList>
    </citation>
    <scope>NUCLEOTIDE SEQUENCE [LARGE SCALE GENOMIC DNA]</scope>
    <source>
        <strain evidence="5">DSM 26134</strain>
    </source>
</reference>
<dbReference type="PROSITE" id="PS00211">
    <property type="entry name" value="ABC_TRANSPORTER_1"/>
    <property type="match status" value="1"/>
</dbReference>
<dbReference type="InterPro" id="IPR003439">
    <property type="entry name" value="ABC_transporter-like_ATP-bd"/>
</dbReference>
<evidence type="ECO:0000313" key="4">
    <source>
        <dbReference type="EMBL" id="SHK93822.1"/>
    </source>
</evidence>
<dbReference type="Pfam" id="PF00005">
    <property type="entry name" value="ABC_tran"/>
    <property type="match status" value="1"/>
</dbReference>
<dbReference type="Gene3D" id="3.40.50.300">
    <property type="entry name" value="P-loop containing nucleotide triphosphate hydrolases"/>
    <property type="match status" value="1"/>
</dbReference>
<dbReference type="RefSeq" id="WP_073125518.1">
    <property type="nucleotide sequence ID" value="NZ_FRAA01000013.1"/>
</dbReference>
<name>A0A1M6WJ69_REIAG</name>
<accession>A0A1M6WJ69</accession>